<dbReference type="Pfam" id="PF01527">
    <property type="entry name" value="HTH_Tnp_1"/>
    <property type="match status" value="1"/>
</dbReference>
<sequence length="119" mass="13580">MANPLPSQKRFTVQQKLEILAQAKSSIHSKVHVCKKFGIARKTFCKWQKQLAHLIPSDSSEELKKQIASLYKQIVELKAQLIEKDAKIDILHHTLSKDMGTEKGIKTIKQAMEKETLTK</sequence>
<dbReference type="InterPro" id="IPR036388">
    <property type="entry name" value="WH-like_DNA-bd_sf"/>
</dbReference>
<dbReference type="GO" id="GO:0003677">
    <property type="term" value="F:DNA binding"/>
    <property type="evidence" value="ECO:0007669"/>
    <property type="project" value="InterPro"/>
</dbReference>
<dbReference type="Gene3D" id="1.10.10.10">
    <property type="entry name" value="Winged helix-like DNA-binding domain superfamily/Winged helix DNA-binding domain"/>
    <property type="match status" value="1"/>
</dbReference>
<name>A0A7C5YAB0_9BACT</name>
<protein>
    <recommendedName>
        <fullName evidence="2">Transposase</fullName>
    </recommendedName>
</protein>
<organism evidence="1">
    <name type="scientific">Fervidobacterium nodosum</name>
    <dbReference type="NCBI Taxonomy" id="2424"/>
    <lineage>
        <taxon>Bacteria</taxon>
        <taxon>Thermotogati</taxon>
        <taxon>Thermotogota</taxon>
        <taxon>Thermotogae</taxon>
        <taxon>Thermotogales</taxon>
        <taxon>Fervidobacteriaceae</taxon>
        <taxon>Fervidobacterium</taxon>
    </lineage>
</organism>
<dbReference type="SUPFAM" id="SSF46689">
    <property type="entry name" value="Homeodomain-like"/>
    <property type="match status" value="1"/>
</dbReference>
<evidence type="ECO:0008006" key="2">
    <source>
        <dbReference type="Google" id="ProtNLM"/>
    </source>
</evidence>
<dbReference type="GO" id="GO:0006313">
    <property type="term" value="P:DNA transposition"/>
    <property type="evidence" value="ECO:0007669"/>
    <property type="project" value="InterPro"/>
</dbReference>
<evidence type="ECO:0000313" key="1">
    <source>
        <dbReference type="EMBL" id="HHR33973.1"/>
    </source>
</evidence>
<accession>A0A7C5YAB0</accession>
<gene>
    <name evidence="1" type="ORF">ENM46_03395</name>
</gene>
<dbReference type="AlphaFoldDB" id="A0A7C5YAB0"/>
<dbReference type="EMBL" id="DRXW01000210">
    <property type="protein sequence ID" value="HHR33973.1"/>
    <property type="molecule type" value="Genomic_DNA"/>
</dbReference>
<comment type="caution">
    <text evidence="1">The sequence shown here is derived from an EMBL/GenBank/DDBJ whole genome shotgun (WGS) entry which is preliminary data.</text>
</comment>
<proteinExistence type="predicted"/>
<dbReference type="InterPro" id="IPR002514">
    <property type="entry name" value="Transposase_8"/>
</dbReference>
<reference evidence="1" key="1">
    <citation type="journal article" date="2020" name="mSystems">
        <title>Genome- and Community-Level Interaction Insights into Carbon Utilization and Element Cycling Functions of Hydrothermarchaeota in Hydrothermal Sediment.</title>
        <authorList>
            <person name="Zhou Z."/>
            <person name="Liu Y."/>
            <person name="Xu W."/>
            <person name="Pan J."/>
            <person name="Luo Z.H."/>
            <person name="Li M."/>
        </authorList>
    </citation>
    <scope>NUCLEOTIDE SEQUENCE [LARGE SCALE GENOMIC DNA]</scope>
    <source>
        <strain evidence="1">SpSt-1088</strain>
    </source>
</reference>
<dbReference type="InterPro" id="IPR009057">
    <property type="entry name" value="Homeodomain-like_sf"/>
</dbReference>
<dbReference type="GO" id="GO:0004803">
    <property type="term" value="F:transposase activity"/>
    <property type="evidence" value="ECO:0007669"/>
    <property type="project" value="InterPro"/>
</dbReference>